<keyword evidence="4 7" id="KW-0479">Metal-binding</keyword>
<comment type="caution">
    <text evidence="9">The sequence shown here is derived from an EMBL/GenBank/DDBJ whole genome shotgun (WGS) entry which is preliminary data.</text>
</comment>
<protein>
    <recommendedName>
        <fullName evidence="7">DNA primase large subunit PriL</fullName>
    </recommendedName>
</protein>
<organism evidence="9">
    <name type="scientific">Ignisphaera aggregans</name>
    <dbReference type="NCBI Taxonomy" id="334771"/>
    <lineage>
        <taxon>Archaea</taxon>
        <taxon>Thermoproteota</taxon>
        <taxon>Thermoprotei</taxon>
        <taxon>Desulfurococcales</taxon>
        <taxon>Desulfurococcaceae</taxon>
        <taxon>Ignisphaera</taxon>
    </lineage>
</organism>
<comment type="cofactor">
    <cofactor evidence="7">
        <name>[4Fe-4S] cluster</name>
        <dbReference type="ChEBI" id="CHEBI:49883"/>
    </cofactor>
    <text evidence="7">Binds 1 [4Fe-4S] cluster.</text>
</comment>
<feature type="binding site" evidence="7">
    <location>
        <position position="359"/>
    </location>
    <ligand>
        <name>[4Fe-4S] cluster</name>
        <dbReference type="ChEBI" id="CHEBI:49883"/>
    </ligand>
</feature>
<comment type="function">
    <text evidence="7">Regulatory subunit of DNA primase, an RNA polymerase that catalyzes the synthesis of short RNA molecules used as primers for DNA polymerase during DNA replication. Stabilizes and modulates the activity of the small subunit, increasing the rate of DNA synthesis, and conferring RNA synthesis capability. The DNA polymerase activity may enable DNA primase to also catalyze primer extension after primer synthesis. May also play a role in DNA repair.</text>
</comment>
<feature type="binding site" evidence="7">
    <location>
        <position position="363"/>
    </location>
    <ligand>
        <name>[4Fe-4S] cluster</name>
        <dbReference type="ChEBI" id="CHEBI:49883"/>
    </ligand>
</feature>
<dbReference type="GO" id="GO:1990077">
    <property type="term" value="C:primosome complex"/>
    <property type="evidence" value="ECO:0007669"/>
    <property type="project" value="UniProtKB-KW"/>
</dbReference>
<keyword evidence="6 7" id="KW-0411">Iron-sulfur</keyword>
<dbReference type="AlphaFoldDB" id="A0A7C4FH28"/>
<evidence type="ECO:0000256" key="7">
    <source>
        <dbReference type="HAMAP-Rule" id="MF_00701"/>
    </source>
</evidence>
<evidence type="ECO:0000256" key="1">
    <source>
        <dbReference type="ARBA" id="ARBA00022485"/>
    </source>
</evidence>
<dbReference type="InterPro" id="IPR007238">
    <property type="entry name" value="DNA_primase_lsu_euk/arc"/>
</dbReference>
<evidence type="ECO:0000256" key="4">
    <source>
        <dbReference type="ARBA" id="ARBA00022723"/>
    </source>
</evidence>
<gene>
    <name evidence="7" type="primary">priL</name>
    <name evidence="9" type="ORF">ENV14_03135</name>
</gene>
<dbReference type="GO" id="GO:0006269">
    <property type="term" value="P:DNA replication, synthesis of primer"/>
    <property type="evidence" value="ECO:0007669"/>
    <property type="project" value="UniProtKB-UniRule"/>
</dbReference>
<name>A0A7C4FH28_9CREN</name>
<keyword evidence="5 7" id="KW-0408">Iron</keyword>
<evidence type="ECO:0000256" key="6">
    <source>
        <dbReference type="ARBA" id="ARBA00023014"/>
    </source>
</evidence>
<keyword evidence="2 7" id="KW-0639">Primosome</keyword>
<reference evidence="9" key="1">
    <citation type="journal article" date="2020" name="mSystems">
        <title>Genome- and Community-Level Interaction Insights into Carbon Utilization and Element Cycling Functions of Hydrothermarchaeota in Hydrothermal Sediment.</title>
        <authorList>
            <person name="Zhou Z."/>
            <person name="Liu Y."/>
            <person name="Xu W."/>
            <person name="Pan J."/>
            <person name="Luo Z.H."/>
            <person name="Li M."/>
        </authorList>
    </citation>
    <scope>NUCLEOTIDE SEQUENCE [LARGE SCALE GENOMIC DNA]</scope>
    <source>
        <strain evidence="9">SpSt-732</strain>
    </source>
</reference>
<dbReference type="GO" id="GO:0006270">
    <property type="term" value="P:DNA replication initiation"/>
    <property type="evidence" value="ECO:0007669"/>
    <property type="project" value="TreeGrafter"/>
</dbReference>
<feature type="binding site" evidence="7">
    <location>
        <position position="277"/>
    </location>
    <ligand>
        <name>[4Fe-4S] cluster</name>
        <dbReference type="ChEBI" id="CHEBI:49883"/>
    </ligand>
</feature>
<dbReference type="InterPro" id="IPR023642">
    <property type="entry name" value="DNA_primase_lsu_PriL"/>
</dbReference>
<sequence>MTILSTIQAFLSVHSCEDLIKVFFINDIELVVNASKEAIGITKRILSLDEPSSVEVLKRASSSHVIALLLLLSLHMQYIDIVNRLVHKLSVALRHDLNNYDAELLVEYARALDLQLNFSERCFLETMYIVMKNKRHSVVKTCYNYKLAVVDYLKIARPLLTEESWKLISLPISKGYVYVDSKIKVARLLSEYLKHLLMSKLHQLSSKCTTLANNKDFVQVLDDFRKALGIDKFNHLNDSKKSRIALVTSIRSLNEAIKDLKGVNELYNISKSSFPPCINSIIEVLMSGENISHHQRFALATFLINLGVPQNIIIELFKRSPDFNEKITKYQIEHLQGLRGSRKRYLTYSCDTMKTLNMCKGECGIKNPLQYLYKVALKNRNPQIFAAK</sequence>
<dbReference type="EMBL" id="DTFF01000024">
    <property type="protein sequence ID" value="HGI87370.1"/>
    <property type="molecule type" value="Genomic_DNA"/>
</dbReference>
<dbReference type="PANTHER" id="PTHR10537:SF3">
    <property type="entry name" value="DNA PRIMASE LARGE SUBUNIT"/>
    <property type="match status" value="1"/>
</dbReference>
<proteinExistence type="inferred from homology"/>
<dbReference type="PANTHER" id="PTHR10537">
    <property type="entry name" value="DNA PRIMASE LARGE SUBUNIT"/>
    <property type="match status" value="1"/>
</dbReference>
<keyword evidence="3 7" id="KW-0235">DNA replication</keyword>
<evidence type="ECO:0000256" key="3">
    <source>
        <dbReference type="ARBA" id="ARBA00022705"/>
    </source>
</evidence>
<feature type="binding site" evidence="7">
    <location>
        <position position="350"/>
    </location>
    <ligand>
        <name>[4Fe-4S] cluster</name>
        <dbReference type="ChEBI" id="CHEBI:49883"/>
    </ligand>
</feature>
<evidence type="ECO:0000256" key="2">
    <source>
        <dbReference type="ARBA" id="ARBA00022515"/>
    </source>
</evidence>
<dbReference type="HAMAP" id="MF_00701">
    <property type="entry name" value="DNA_primase_lrg_arc"/>
    <property type="match status" value="1"/>
</dbReference>
<dbReference type="GO" id="GO:0051539">
    <property type="term" value="F:4 iron, 4 sulfur cluster binding"/>
    <property type="evidence" value="ECO:0007669"/>
    <property type="project" value="UniProtKB-UniRule"/>
</dbReference>
<dbReference type="SUPFAM" id="SSF140914">
    <property type="entry name" value="PriB N-terminal domain-like"/>
    <property type="match status" value="1"/>
</dbReference>
<dbReference type="InterPro" id="IPR058560">
    <property type="entry name" value="DNA_primase_C"/>
</dbReference>
<evidence type="ECO:0000259" key="8">
    <source>
        <dbReference type="Pfam" id="PF04104"/>
    </source>
</evidence>
<feature type="domain" description="DNA primase large subunit C-terminal" evidence="8">
    <location>
        <begin position="269"/>
        <end position="364"/>
    </location>
</feature>
<comment type="subunit">
    <text evidence="7">Heterodimer of a small subunit (PriS) and a large subunit (PriL).</text>
</comment>
<accession>A0A7C4FH28</accession>
<dbReference type="Pfam" id="PF04104">
    <property type="entry name" value="DNA_primase_lrg"/>
    <property type="match status" value="1"/>
</dbReference>
<comment type="similarity">
    <text evidence="7">Belongs to the eukaryotic-type primase large subunit family.</text>
</comment>
<keyword evidence="1 7" id="KW-0004">4Fe-4S</keyword>
<evidence type="ECO:0000256" key="5">
    <source>
        <dbReference type="ARBA" id="ARBA00023004"/>
    </source>
</evidence>
<dbReference type="GO" id="GO:0003899">
    <property type="term" value="F:DNA-directed RNA polymerase activity"/>
    <property type="evidence" value="ECO:0007669"/>
    <property type="project" value="InterPro"/>
</dbReference>
<evidence type="ECO:0000313" key="9">
    <source>
        <dbReference type="EMBL" id="HGI87370.1"/>
    </source>
</evidence>
<dbReference type="GO" id="GO:0046872">
    <property type="term" value="F:metal ion binding"/>
    <property type="evidence" value="ECO:0007669"/>
    <property type="project" value="UniProtKB-KW"/>
</dbReference>